<dbReference type="AlphaFoldDB" id="A0A9D1CK63"/>
<reference evidence="2" key="2">
    <citation type="journal article" date="2021" name="PeerJ">
        <title>Extensive microbial diversity within the chicken gut microbiome revealed by metagenomics and culture.</title>
        <authorList>
            <person name="Gilroy R."/>
            <person name="Ravi A."/>
            <person name="Getino M."/>
            <person name="Pursley I."/>
            <person name="Horton D.L."/>
            <person name="Alikhan N.F."/>
            <person name="Baker D."/>
            <person name="Gharbi K."/>
            <person name="Hall N."/>
            <person name="Watson M."/>
            <person name="Adriaenssens E.M."/>
            <person name="Foster-Nyarko E."/>
            <person name="Jarju S."/>
            <person name="Secka A."/>
            <person name="Antonio M."/>
            <person name="Oren A."/>
            <person name="Chaudhuri R.R."/>
            <person name="La Ragione R."/>
            <person name="Hildebrand F."/>
            <person name="Pallen M.J."/>
        </authorList>
    </citation>
    <scope>NUCLEOTIDE SEQUENCE</scope>
    <source>
        <strain evidence="2">CHK165-10780</strain>
    </source>
</reference>
<accession>A0A9D1CK63</accession>
<name>A0A9D1CK63_9FIRM</name>
<dbReference type="Proteomes" id="UP000886725">
    <property type="component" value="Unassembled WGS sequence"/>
</dbReference>
<sequence length="92" mass="10676">MHNLNLMGSNHLPSIDLHGMDRDTARILSKEFLEDQYSLGKRAVVIIHGKGKRVLKQEIHEMLKREKIVQDFFIDFFNDGATIVELIEKTKN</sequence>
<dbReference type="Pfam" id="PF01713">
    <property type="entry name" value="Smr"/>
    <property type="match status" value="1"/>
</dbReference>
<gene>
    <name evidence="2" type="ORF">IAC85_02075</name>
</gene>
<dbReference type="PROSITE" id="PS50828">
    <property type="entry name" value="SMR"/>
    <property type="match status" value="1"/>
</dbReference>
<organism evidence="2 3">
    <name type="scientific">Candidatus Faecenecus gallistercoris</name>
    <dbReference type="NCBI Taxonomy" id="2840793"/>
    <lineage>
        <taxon>Bacteria</taxon>
        <taxon>Bacillati</taxon>
        <taxon>Bacillota</taxon>
        <taxon>Bacillota incertae sedis</taxon>
        <taxon>Candidatus Faecenecus</taxon>
    </lineage>
</organism>
<evidence type="ECO:0000313" key="3">
    <source>
        <dbReference type="Proteomes" id="UP000886725"/>
    </source>
</evidence>
<dbReference type="Gene3D" id="3.30.1370.110">
    <property type="match status" value="1"/>
</dbReference>
<proteinExistence type="predicted"/>
<evidence type="ECO:0000313" key="2">
    <source>
        <dbReference type="EMBL" id="HIQ64505.1"/>
    </source>
</evidence>
<evidence type="ECO:0000259" key="1">
    <source>
        <dbReference type="PROSITE" id="PS50828"/>
    </source>
</evidence>
<dbReference type="SUPFAM" id="SSF160443">
    <property type="entry name" value="SMR domain-like"/>
    <property type="match status" value="1"/>
</dbReference>
<feature type="domain" description="Smr" evidence="1">
    <location>
        <begin position="15"/>
        <end position="87"/>
    </location>
</feature>
<comment type="caution">
    <text evidence="2">The sequence shown here is derived from an EMBL/GenBank/DDBJ whole genome shotgun (WGS) entry which is preliminary data.</text>
</comment>
<dbReference type="EMBL" id="DVFU01000042">
    <property type="protein sequence ID" value="HIQ64505.1"/>
    <property type="molecule type" value="Genomic_DNA"/>
</dbReference>
<dbReference type="SMART" id="SM00463">
    <property type="entry name" value="SMR"/>
    <property type="match status" value="1"/>
</dbReference>
<dbReference type="InterPro" id="IPR036063">
    <property type="entry name" value="Smr_dom_sf"/>
</dbReference>
<dbReference type="InterPro" id="IPR002625">
    <property type="entry name" value="Smr_dom"/>
</dbReference>
<reference evidence="2" key="1">
    <citation type="submission" date="2020-10" db="EMBL/GenBank/DDBJ databases">
        <authorList>
            <person name="Gilroy R."/>
        </authorList>
    </citation>
    <scope>NUCLEOTIDE SEQUENCE</scope>
    <source>
        <strain evidence="2">CHK165-10780</strain>
    </source>
</reference>
<protein>
    <submittedName>
        <fullName evidence="2">Smr/MutS family protein</fullName>
    </submittedName>
</protein>